<feature type="coiled-coil region" evidence="1">
    <location>
        <begin position="389"/>
        <end position="416"/>
    </location>
</feature>
<dbReference type="EMBL" id="CDMY01000838">
    <property type="protein sequence ID" value="CEM34894.1"/>
    <property type="molecule type" value="Genomic_DNA"/>
</dbReference>
<sequence>MSRPSVPPGSMVTLQGDSSAIAGTPTAPSRQYSALKESLLEAQRRCSSLQADLLEQGDVNGELVRSLEMLKNANIRLLKQVKAQSDEIARITRLHLDAEEQMDELDRRHEAELQTAKDIYNAQMQEERQASEERFRAMYSQMVDRLAQVKERLETLRSEACCLRNLLAEEKTNFKLIEESTIKQVTHIKQEVTSQLEIQSRRVEQERQKLKNSLFEAKRLLDEERDKRKKENASWQERCNLIGQEKEDIHCKLDRQIAALQAEVQATNSALQSERQNRADERRTLERHHEDMVKGGHAAENHLKQLQQEYTIALTRLSALENGTKNQAQQVKEYKKQARDMDEALATATANTDRLRNEIEEQRRRLCESNERELALCRTHYEEKFQAAAHAHEIDMNDATQQLKAHRDENEAKSGEISGLKQVIGRLETDNCALQRDITQAKAQCDKAHQLRQAADEDLAKARQHWSRERSALQSDAAEAKSQLTSLQGQLQMAEQELRETKLIRDKVEASLMDVQQALHRERNNLIEQQRRLAEMNAQLQWDIESRDRLADEERYRAEDSQQTLRAKLATAKEQYDTWKEAHIQAIKKMQEESQLKLGSAERERCRHEEHFARQLQDTSSQMQQLQQKNEWLEKDLQRTHYLLEETQENMRFLSAGKERSDQALARQQAQLEAALSQVQMRRDGDGKITKELEKVTRERDALRRELEESKQSTATQAQEAEGKAKRLISEYEQQLQWAEKQMQVQIDKERDKLDKIIAEKSSLKRYMGESRTTAHGLTLLQRQLEQHIHQLQQHADDLREDIVQSARISPRSRSPLCEPPYTRSVPNLSRPNGTAICGRQL</sequence>
<evidence type="ECO:0000313" key="4">
    <source>
        <dbReference type="Proteomes" id="UP000041254"/>
    </source>
</evidence>
<protein>
    <submittedName>
        <fullName evidence="3">Uncharacterized protein</fullName>
    </submittedName>
</protein>
<feature type="region of interest" description="Disordered" evidence="2">
    <location>
        <begin position="1"/>
        <end position="29"/>
    </location>
</feature>
<evidence type="ECO:0000313" key="3">
    <source>
        <dbReference type="EMBL" id="CEM34894.1"/>
    </source>
</evidence>
<reference evidence="3 4" key="1">
    <citation type="submission" date="2014-11" db="EMBL/GenBank/DDBJ databases">
        <authorList>
            <person name="Zhu J."/>
            <person name="Qi W."/>
            <person name="Song R."/>
        </authorList>
    </citation>
    <scope>NUCLEOTIDE SEQUENCE [LARGE SCALE GENOMIC DNA]</scope>
</reference>
<organism evidence="3 4">
    <name type="scientific">Vitrella brassicaformis (strain CCMP3155)</name>
    <dbReference type="NCBI Taxonomy" id="1169540"/>
    <lineage>
        <taxon>Eukaryota</taxon>
        <taxon>Sar</taxon>
        <taxon>Alveolata</taxon>
        <taxon>Colpodellida</taxon>
        <taxon>Vitrellaceae</taxon>
        <taxon>Vitrella</taxon>
    </lineage>
</organism>
<feature type="compositionally biased region" description="Basic and acidic residues" evidence="2">
    <location>
        <begin position="697"/>
        <end position="711"/>
    </location>
</feature>
<dbReference type="STRING" id="1169540.A0A0G4GW30"/>
<accession>A0A0G4GW30</accession>
<proteinExistence type="predicted"/>
<evidence type="ECO:0000256" key="2">
    <source>
        <dbReference type="SAM" id="MobiDB-lite"/>
    </source>
</evidence>
<gene>
    <name evidence="3" type="ORF">Vbra_18772</name>
</gene>
<dbReference type="AlphaFoldDB" id="A0A0G4GW30"/>
<feature type="region of interest" description="Disordered" evidence="2">
    <location>
        <begin position="807"/>
        <end position="842"/>
    </location>
</feature>
<feature type="coiled-coil region" evidence="1">
    <location>
        <begin position="32"/>
        <end position="115"/>
    </location>
</feature>
<dbReference type="VEuPathDB" id="CryptoDB:Vbra_18772"/>
<evidence type="ECO:0000256" key="1">
    <source>
        <dbReference type="SAM" id="Coils"/>
    </source>
</evidence>
<name>A0A0G4GW30_VITBC</name>
<dbReference type="OrthoDB" id="424402at2759"/>
<keyword evidence="4" id="KW-1185">Reference proteome</keyword>
<feature type="coiled-coil region" evidence="1">
    <location>
        <begin position="189"/>
        <end position="227"/>
    </location>
</feature>
<dbReference type="InParanoid" id="A0A0G4GW30"/>
<feature type="coiled-coil region" evidence="1">
    <location>
        <begin position="470"/>
        <end position="582"/>
    </location>
</feature>
<keyword evidence="1" id="KW-0175">Coiled coil</keyword>
<feature type="region of interest" description="Disordered" evidence="2">
    <location>
        <begin position="697"/>
        <end position="726"/>
    </location>
</feature>
<feature type="coiled-coil region" evidence="1">
    <location>
        <begin position="257"/>
        <end position="365"/>
    </location>
</feature>
<dbReference type="Proteomes" id="UP000041254">
    <property type="component" value="Unassembled WGS sequence"/>
</dbReference>
<dbReference type="OMA" id="KENASWQ"/>